<dbReference type="PANTHER" id="PTHR30474:SF1">
    <property type="entry name" value="PEPTIDOGLYCAN GLYCOSYLTRANSFERASE MRDB"/>
    <property type="match status" value="1"/>
</dbReference>
<evidence type="ECO:0000256" key="1">
    <source>
        <dbReference type="ARBA" id="ARBA00004141"/>
    </source>
</evidence>
<accession>A0A810QL75</accession>
<dbReference type="Pfam" id="PF01098">
    <property type="entry name" value="FTSW_RODA_SPOVE"/>
    <property type="match status" value="1"/>
</dbReference>
<feature type="transmembrane region" description="Helical" evidence="6">
    <location>
        <begin position="79"/>
        <end position="99"/>
    </location>
</feature>
<dbReference type="AlphaFoldDB" id="A0A810QL75"/>
<dbReference type="GO" id="GO:0005886">
    <property type="term" value="C:plasma membrane"/>
    <property type="evidence" value="ECO:0007669"/>
    <property type="project" value="TreeGrafter"/>
</dbReference>
<feature type="transmembrane region" description="Helical" evidence="6">
    <location>
        <begin position="323"/>
        <end position="350"/>
    </location>
</feature>
<feature type="transmembrane region" description="Helical" evidence="6">
    <location>
        <begin position="46"/>
        <end position="67"/>
    </location>
</feature>
<dbReference type="Proteomes" id="UP000679848">
    <property type="component" value="Chromosome"/>
</dbReference>
<keyword evidence="2 6" id="KW-0812">Transmembrane</keyword>
<keyword evidence="5 6" id="KW-0472">Membrane</keyword>
<keyword evidence="8" id="KW-1185">Reference proteome</keyword>
<organism evidence="7 8">
    <name type="scientific">Pusillibacter faecalis</name>
    <dbReference type="NCBI Taxonomy" id="2714358"/>
    <lineage>
        <taxon>Bacteria</taxon>
        <taxon>Bacillati</taxon>
        <taxon>Bacillota</taxon>
        <taxon>Clostridia</taxon>
        <taxon>Eubacteriales</taxon>
        <taxon>Oscillospiraceae</taxon>
        <taxon>Pusillibacter</taxon>
    </lineage>
</organism>
<feature type="transmembrane region" description="Helical" evidence="6">
    <location>
        <begin position="290"/>
        <end position="311"/>
    </location>
</feature>
<reference evidence="7" key="1">
    <citation type="submission" date="2020-09" db="EMBL/GenBank/DDBJ databases">
        <title>New species isolated from human feces.</title>
        <authorList>
            <person name="Kitahara M."/>
            <person name="Shigeno Y."/>
            <person name="Shime M."/>
            <person name="Matsumoto Y."/>
            <person name="Nakamura S."/>
            <person name="Motooka D."/>
            <person name="Fukuoka S."/>
            <person name="Nishikawa H."/>
            <person name="Benno Y."/>
        </authorList>
    </citation>
    <scope>NUCLEOTIDE SEQUENCE</scope>
    <source>
        <strain evidence="7">MM59</strain>
    </source>
</reference>
<keyword evidence="3" id="KW-0133">Cell shape</keyword>
<feature type="transmembrane region" description="Helical" evidence="6">
    <location>
        <begin position="200"/>
        <end position="222"/>
    </location>
</feature>
<evidence type="ECO:0000256" key="5">
    <source>
        <dbReference type="ARBA" id="ARBA00023136"/>
    </source>
</evidence>
<evidence type="ECO:0000256" key="6">
    <source>
        <dbReference type="SAM" id="Phobius"/>
    </source>
</evidence>
<evidence type="ECO:0000313" key="7">
    <source>
        <dbReference type="EMBL" id="BCK85073.1"/>
    </source>
</evidence>
<dbReference type="GO" id="GO:0008360">
    <property type="term" value="P:regulation of cell shape"/>
    <property type="evidence" value="ECO:0007669"/>
    <property type="project" value="UniProtKB-KW"/>
</dbReference>
<evidence type="ECO:0000313" key="8">
    <source>
        <dbReference type="Proteomes" id="UP000679848"/>
    </source>
</evidence>
<proteinExistence type="predicted"/>
<feature type="transmembrane region" description="Helical" evidence="6">
    <location>
        <begin position="356"/>
        <end position="377"/>
    </location>
</feature>
<evidence type="ECO:0000256" key="4">
    <source>
        <dbReference type="ARBA" id="ARBA00022989"/>
    </source>
</evidence>
<dbReference type="GO" id="GO:0015648">
    <property type="term" value="F:lipid-linked peptidoglycan transporter activity"/>
    <property type="evidence" value="ECO:0007669"/>
    <property type="project" value="TreeGrafter"/>
</dbReference>
<dbReference type="EMBL" id="AP023420">
    <property type="protein sequence ID" value="BCK85073.1"/>
    <property type="molecule type" value="Genomic_DNA"/>
</dbReference>
<evidence type="ECO:0000256" key="2">
    <source>
        <dbReference type="ARBA" id="ARBA00022692"/>
    </source>
</evidence>
<dbReference type="PANTHER" id="PTHR30474">
    <property type="entry name" value="CELL CYCLE PROTEIN"/>
    <property type="match status" value="1"/>
</dbReference>
<dbReference type="GO" id="GO:0051301">
    <property type="term" value="P:cell division"/>
    <property type="evidence" value="ECO:0007669"/>
    <property type="project" value="InterPro"/>
</dbReference>
<sequence length="393" mass="43044">MSRLRGTLAGFFQQADLLLLGLCCLATLYGMALIASATRYMDTSGMIRYVGVQGVAMLLGIGAYIFMSMVDIEIVMRKWKWIVGFNVVFIGLLVTPLGVGGSTTGNQAWLKFPGIPFQIGPAEVVKITFTLLLAKQLEWLREEKRDLKSFHSAFLVAGHTLALMGWYVVISGDMGNALTFFFIFLCMSFVAGFALRWFALLLAGGGAAFVAAWVLDLIPPYMMDRFRVLFDHSYDSLGVGWQQSRSLLTIGAGGVLGQGYMNGTQTQSSYPQSLPNRWTDFIFSVCGEELGMIGCLLIILLLSAIIVRVLLVAKNSQTSFQCYVCVGVAAMLIYQTVINIGMCLFVMPTIGVTLPFFSYGGSSILTLYMAMGVVSGIKLRSPDMHRRGQIIGR</sequence>
<comment type="subcellular location">
    <subcellularLocation>
        <location evidence="1">Membrane</location>
        <topology evidence="1">Multi-pass membrane protein</topology>
    </subcellularLocation>
</comment>
<evidence type="ECO:0000256" key="3">
    <source>
        <dbReference type="ARBA" id="ARBA00022960"/>
    </source>
</evidence>
<gene>
    <name evidence="7" type="ORF">MM59RIKEN_23920</name>
</gene>
<dbReference type="RefSeq" id="WP_228300525.1">
    <property type="nucleotide sequence ID" value="NZ_AP023420.1"/>
</dbReference>
<dbReference type="KEGG" id="pfaa:MM59RIKEN_23920"/>
<keyword evidence="4 6" id="KW-1133">Transmembrane helix</keyword>
<name>A0A810QL75_9FIRM</name>
<protein>
    <submittedName>
        <fullName evidence="7">Rod shape-determining protein RodA</fullName>
    </submittedName>
</protein>
<feature type="transmembrane region" description="Helical" evidence="6">
    <location>
        <begin position="175"/>
        <end position="195"/>
    </location>
</feature>
<dbReference type="InterPro" id="IPR001182">
    <property type="entry name" value="FtsW/RodA"/>
</dbReference>
<dbReference type="GO" id="GO:0032153">
    <property type="term" value="C:cell division site"/>
    <property type="evidence" value="ECO:0007669"/>
    <property type="project" value="TreeGrafter"/>
</dbReference>